<gene>
    <name evidence="1" type="ORF">HAX54_002267</name>
</gene>
<protein>
    <submittedName>
        <fullName evidence="1">Uncharacterized protein</fullName>
    </submittedName>
</protein>
<sequence length="99" mass="10788">IILIRSLHMSRRKVLTCVGAANKSNIGTSDISSNWNLIVDPTTMLTLRWKLYWKSGASTTSTYSLLELRSNALAPSIVENAPANNDINNNVPNACGNIT</sequence>
<feature type="non-terminal residue" evidence="1">
    <location>
        <position position="1"/>
    </location>
</feature>
<accession>A0ABS8WV66</accession>
<dbReference type="EMBL" id="JACEIK010011022">
    <property type="protein sequence ID" value="MCE3215399.1"/>
    <property type="molecule type" value="Genomic_DNA"/>
</dbReference>
<organism evidence="1 2">
    <name type="scientific">Datura stramonium</name>
    <name type="common">Jimsonweed</name>
    <name type="synonym">Common thornapple</name>
    <dbReference type="NCBI Taxonomy" id="4076"/>
    <lineage>
        <taxon>Eukaryota</taxon>
        <taxon>Viridiplantae</taxon>
        <taxon>Streptophyta</taxon>
        <taxon>Embryophyta</taxon>
        <taxon>Tracheophyta</taxon>
        <taxon>Spermatophyta</taxon>
        <taxon>Magnoliopsida</taxon>
        <taxon>eudicotyledons</taxon>
        <taxon>Gunneridae</taxon>
        <taxon>Pentapetalae</taxon>
        <taxon>asterids</taxon>
        <taxon>lamiids</taxon>
        <taxon>Solanales</taxon>
        <taxon>Solanaceae</taxon>
        <taxon>Solanoideae</taxon>
        <taxon>Datureae</taxon>
        <taxon>Datura</taxon>
    </lineage>
</organism>
<feature type="non-terminal residue" evidence="1">
    <location>
        <position position="99"/>
    </location>
</feature>
<dbReference type="Proteomes" id="UP000823775">
    <property type="component" value="Unassembled WGS sequence"/>
</dbReference>
<keyword evidence="2" id="KW-1185">Reference proteome</keyword>
<comment type="caution">
    <text evidence="1">The sequence shown here is derived from an EMBL/GenBank/DDBJ whole genome shotgun (WGS) entry which is preliminary data.</text>
</comment>
<name>A0ABS8WV66_DATST</name>
<evidence type="ECO:0000313" key="1">
    <source>
        <dbReference type="EMBL" id="MCE3215399.1"/>
    </source>
</evidence>
<evidence type="ECO:0000313" key="2">
    <source>
        <dbReference type="Proteomes" id="UP000823775"/>
    </source>
</evidence>
<reference evidence="1 2" key="1">
    <citation type="journal article" date="2021" name="BMC Genomics">
        <title>Datura genome reveals duplications of psychoactive alkaloid biosynthetic genes and high mutation rate following tissue culture.</title>
        <authorList>
            <person name="Rajewski A."/>
            <person name="Carter-House D."/>
            <person name="Stajich J."/>
            <person name="Litt A."/>
        </authorList>
    </citation>
    <scope>NUCLEOTIDE SEQUENCE [LARGE SCALE GENOMIC DNA]</scope>
    <source>
        <strain evidence="1">AR-01</strain>
    </source>
</reference>
<proteinExistence type="predicted"/>